<dbReference type="InterPro" id="IPR022898">
    <property type="entry name" value="RNase_HII"/>
</dbReference>
<evidence type="ECO:0000256" key="3">
    <source>
        <dbReference type="ARBA" id="ARBA00004065"/>
    </source>
</evidence>
<keyword evidence="13 14" id="KW-0464">Manganese</keyword>
<dbReference type="PANTHER" id="PTHR10954">
    <property type="entry name" value="RIBONUCLEASE H2 SUBUNIT A"/>
    <property type="match status" value="1"/>
</dbReference>
<dbReference type="GO" id="GO:0004523">
    <property type="term" value="F:RNA-DNA hybrid ribonuclease activity"/>
    <property type="evidence" value="ECO:0007669"/>
    <property type="project" value="UniProtKB-UniRule"/>
</dbReference>
<dbReference type="Pfam" id="PF01351">
    <property type="entry name" value="RNase_HII"/>
    <property type="match status" value="1"/>
</dbReference>
<evidence type="ECO:0000256" key="15">
    <source>
        <dbReference type="PROSITE-ProRule" id="PRU01319"/>
    </source>
</evidence>
<comment type="cofactor">
    <cofactor evidence="14 15">
        <name>Mn(2+)</name>
        <dbReference type="ChEBI" id="CHEBI:29035"/>
    </cofactor>
    <cofactor evidence="14 15">
        <name>Mg(2+)</name>
        <dbReference type="ChEBI" id="CHEBI:18420"/>
    </cofactor>
    <text evidence="14 15">Manganese or magnesium. Binds 1 divalent metal ion per monomer in the absence of substrate. May bind a second metal ion after substrate binding.</text>
</comment>
<dbReference type="FunFam" id="3.30.420.10:FF:000113">
    <property type="entry name" value="Ribonuclease HII"/>
    <property type="match status" value="1"/>
</dbReference>
<keyword evidence="19" id="KW-1185">Reference proteome</keyword>
<protein>
    <recommendedName>
        <fullName evidence="7 14">Ribonuclease HII</fullName>
        <shortName evidence="14">RNase HII</shortName>
        <ecNumber evidence="6 14">3.1.26.4</ecNumber>
    </recommendedName>
</protein>
<comment type="catalytic activity">
    <reaction evidence="1 14 15 16">
        <text>Endonucleolytic cleavage to 5'-phosphomonoester.</text>
        <dbReference type="EC" id="3.1.26.4"/>
    </reaction>
</comment>
<feature type="binding site" evidence="14 15">
    <location>
        <position position="56"/>
    </location>
    <ligand>
        <name>a divalent metal cation</name>
        <dbReference type="ChEBI" id="CHEBI:60240"/>
    </ligand>
</feature>
<name>A0A344L877_9PSEU</name>
<evidence type="ECO:0000256" key="7">
    <source>
        <dbReference type="ARBA" id="ARBA00019179"/>
    </source>
</evidence>
<evidence type="ECO:0000256" key="10">
    <source>
        <dbReference type="ARBA" id="ARBA00022723"/>
    </source>
</evidence>
<evidence type="ECO:0000256" key="13">
    <source>
        <dbReference type="ARBA" id="ARBA00023211"/>
    </source>
</evidence>
<evidence type="ECO:0000256" key="4">
    <source>
        <dbReference type="ARBA" id="ARBA00004496"/>
    </source>
</evidence>
<dbReference type="NCBIfam" id="NF000598">
    <property type="entry name" value="PRK00015.2-2"/>
    <property type="match status" value="1"/>
</dbReference>
<proteinExistence type="inferred from homology"/>
<keyword evidence="9 14" id="KW-0540">Nuclease</keyword>
<dbReference type="GO" id="GO:0032299">
    <property type="term" value="C:ribonuclease H2 complex"/>
    <property type="evidence" value="ECO:0007669"/>
    <property type="project" value="TreeGrafter"/>
</dbReference>
<dbReference type="HAMAP" id="MF_00052_B">
    <property type="entry name" value="RNase_HII_B"/>
    <property type="match status" value="1"/>
</dbReference>
<keyword evidence="10 14" id="KW-0479">Metal-binding</keyword>
<dbReference type="AlphaFoldDB" id="A0A344L877"/>
<dbReference type="GO" id="GO:0030145">
    <property type="term" value="F:manganese ion binding"/>
    <property type="evidence" value="ECO:0007669"/>
    <property type="project" value="UniProtKB-UniRule"/>
</dbReference>
<dbReference type="PROSITE" id="PS51975">
    <property type="entry name" value="RNASE_H_2"/>
    <property type="match status" value="1"/>
</dbReference>
<keyword evidence="11 14" id="KW-0255">Endonuclease</keyword>
<evidence type="ECO:0000256" key="5">
    <source>
        <dbReference type="ARBA" id="ARBA00007383"/>
    </source>
</evidence>
<dbReference type="GO" id="GO:0006298">
    <property type="term" value="P:mismatch repair"/>
    <property type="evidence" value="ECO:0007669"/>
    <property type="project" value="TreeGrafter"/>
</dbReference>
<organism evidence="18 19">
    <name type="scientific">Amycolatopsis albispora</name>
    <dbReference type="NCBI Taxonomy" id="1804986"/>
    <lineage>
        <taxon>Bacteria</taxon>
        <taxon>Bacillati</taxon>
        <taxon>Actinomycetota</taxon>
        <taxon>Actinomycetes</taxon>
        <taxon>Pseudonocardiales</taxon>
        <taxon>Pseudonocardiaceae</taxon>
        <taxon>Amycolatopsis</taxon>
    </lineage>
</organism>
<comment type="subcellular location">
    <subcellularLocation>
        <location evidence="4 14">Cytoplasm</location>
    </subcellularLocation>
</comment>
<dbReference type="InterPro" id="IPR001352">
    <property type="entry name" value="RNase_HII/HIII"/>
</dbReference>
<dbReference type="Gene3D" id="3.30.420.10">
    <property type="entry name" value="Ribonuclease H-like superfamily/Ribonuclease H"/>
    <property type="match status" value="1"/>
</dbReference>
<dbReference type="OrthoDB" id="9803420at2"/>
<dbReference type="CDD" id="cd07182">
    <property type="entry name" value="RNase_HII_bacteria_HII_like"/>
    <property type="match status" value="1"/>
</dbReference>
<dbReference type="SUPFAM" id="SSF53098">
    <property type="entry name" value="Ribonuclease H-like"/>
    <property type="match status" value="1"/>
</dbReference>
<dbReference type="GO" id="GO:0005737">
    <property type="term" value="C:cytoplasm"/>
    <property type="evidence" value="ECO:0007669"/>
    <property type="project" value="UniProtKB-SubCell"/>
</dbReference>
<keyword evidence="8 14" id="KW-0963">Cytoplasm</keyword>
<dbReference type="EMBL" id="CP015163">
    <property type="protein sequence ID" value="AXB44251.1"/>
    <property type="molecule type" value="Genomic_DNA"/>
</dbReference>
<evidence type="ECO:0000256" key="6">
    <source>
        <dbReference type="ARBA" id="ARBA00012180"/>
    </source>
</evidence>
<keyword evidence="12 14" id="KW-0378">Hydrolase</keyword>
<dbReference type="Proteomes" id="UP000250434">
    <property type="component" value="Chromosome"/>
</dbReference>
<evidence type="ECO:0000256" key="11">
    <source>
        <dbReference type="ARBA" id="ARBA00022759"/>
    </source>
</evidence>
<dbReference type="KEGG" id="aab:A4R43_18435"/>
<feature type="binding site" evidence="14 15">
    <location>
        <position position="150"/>
    </location>
    <ligand>
        <name>a divalent metal cation</name>
        <dbReference type="ChEBI" id="CHEBI:60240"/>
    </ligand>
</feature>
<dbReference type="GO" id="GO:0003723">
    <property type="term" value="F:RNA binding"/>
    <property type="evidence" value="ECO:0007669"/>
    <property type="project" value="UniProtKB-UniRule"/>
</dbReference>
<evidence type="ECO:0000313" key="19">
    <source>
        <dbReference type="Proteomes" id="UP000250434"/>
    </source>
</evidence>
<feature type="domain" description="RNase H type-2" evidence="17">
    <location>
        <begin position="50"/>
        <end position="244"/>
    </location>
</feature>
<dbReference type="InterPro" id="IPR024567">
    <property type="entry name" value="RNase_HII/HIII_dom"/>
</dbReference>
<reference evidence="18 19" key="1">
    <citation type="submission" date="2016-04" db="EMBL/GenBank/DDBJ databases">
        <title>Complete genome sequence and analysis of deep-sea sediment isolate, Amycolatopsis sp. WP1.</title>
        <authorList>
            <person name="Wang H."/>
            <person name="Chen S."/>
            <person name="Wu Q."/>
        </authorList>
    </citation>
    <scope>NUCLEOTIDE SEQUENCE [LARGE SCALE GENOMIC DNA]</scope>
    <source>
        <strain evidence="18 19">WP1</strain>
    </source>
</reference>
<comment type="similarity">
    <text evidence="5 14 16">Belongs to the RNase HII family.</text>
</comment>
<evidence type="ECO:0000259" key="17">
    <source>
        <dbReference type="PROSITE" id="PS51975"/>
    </source>
</evidence>
<sequence length="289" mass="30395">MGRSQARRGLARGGEPEALAAVSALKPPRAVIRGESSWGLQSALERRGLGPVAGVDEAGRGACAGPLVVAACVLKPGDGARLSELTDSKLLTAAARERVYERVLARAVDYAVVVIPTEEVDARGIHVTNVEGMRRAVSHLRTAPGYVLTDGFRVPGMPAPSLPVIKGDRAVACVAAASVLAKVTRDRIMTDLHDEYPVYGFDVHKGYTTTEHGAALTEHGPSAVHRWSYTNVAVAAAVHRREPPHRVLLTAAALHATAAPVRALDDGLGQNGLFAADWHVNSQGGARIS</sequence>
<evidence type="ECO:0000313" key="18">
    <source>
        <dbReference type="EMBL" id="AXB44251.1"/>
    </source>
</evidence>
<accession>A0A344L877</accession>
<gene>
    <name evidence="14" type="primary">rnhB</name>
    <name evidence="18" type="ORF">A4R43_18435</name>
</gene>
<dbReference type="GO" id="GO:0043137">
    <property type="term" value="P:DNA replication, removal of RNA primer"/>
    <property type="evidence" value="ECO:0007669"/>
    <property type="project" value="TreeGrafter"/>
</dbReference>
<evidence type="ECO:0000256" key="14">
    <source>
        <dbReference type="HAMAP-Rule" id="MF_00052"/>
    </source>
</evidence>
<comment type="function">
    <text evidence="3 14 16">Endonuclease that specifically degrades the RNA of RNA-DNA hybrids.</text>
</comment>
<dbReference type="PANTHER" id="PTHR10954:SF18">
    <property type="entry name" value="RIBONUCLEASE HII"/>
    <property type="match status" value="1"/>
</dbReference>
<dbReference type="InterPro" id="IPR036397">
    <property type="entry name" value="RNaseH_sf"/>
</dbReference>
<evidence type="ECO:0000256" key="8">
    <source>
        <dbReference type="ARBA" id="ARBA00022490"/>
    </source>
</evidence>
<evidence type="ECO:0000256" key="2">
    <source>
        <dbReference type="ARBA" id="ARBA00001946"/>
    </source>
</evidence>
<comment type="cofactor">
    <cofactor evidence="2">
        <name>Mg(2+)</name>
        <dbReference type="ChEBI" id="CHEBI:18420"/>
    </cofactor>
</comment>
<evidence type="ECO:0000256" key="9">
    <source>
        <dbReference type="ARBA" id="ARBA00022722"/>
    </source>
</evidence>
<dbReference type="NCBIfam" id="NF000595">
    <property type="entry name" value="PRK00015.1-3"/>
    <property type="match status" value="1"/>
</dbReference>
<dbReference type="InterPro" id="IPR012337">
    <property type="entry name" value="RNaseH-like_sf"/>
</dbReference>
<dbReference type="EC" id="3.1.26.4" evidence="6 14"/>
<evidence type="ECO:0000256" key="12">
    <source>
        <dbReference type="ARBA" id="ARBA00022801"/>
    </source>
</evidence>
<evidence type="ECO:0000256" key="16">
    <source>
        <dbReference type="RuleBase" id="RU003515"/>
    </source>
</evidence>
<evidence type="ECO:0000256" key="1">
    <source>
        <dbReference type="ARBA" id="ARBA00000077"/>
    </source>
</evidence>
<feature type="binding site" evidence="14 15">
    <location>
        <position position="57"/>
    </location>
    <ligand>
        <name>a divalent metal cation</name>
        <dbReference type="ChEBI" id="CHEBI:60240"/>
    </ligand>
</feature>